<reference evidence="6 7" key="1">
    <citation type="submission" date="2021-01" db="EMBL/GenBank/DDBJ databases">
        <title>Sequencing the genomes of 1000 actinobacteria strains.</title>
        <authorList>
            <person name="Klenk H.-P."/>
        </authorList>
    </citation>
    <scope>NUCLEOTIDE SEQUENCE [LARGE SCALE GENOMIC DNA]</scope>
    <source>
        <strain evidence="6 7">DSM 46000</strain>
    </source>
</reference>
<dbReference type="SUPFAM" id="SSF53756">
    <property type="entry name" value="UDP-Glycosyltransferase/glycogen phosphorylase"/>
    <property type="match status" value="1"/>
</dbReference>
<dbReference type="NCBIfam" id="TIGR02149">
    <property type="entry name" value="glgA_Coryne"/>
    <property type="match status" value="1"/>
</dbReference>
<feature type="domain" description="Glycosyl transferase family 1" evidence="4">
    <location>
        <begin position="197"/>
        <end position="377"/>
    </location>
</feature>
<protein>
    <recommendedName>
        <fullName evidence="1">D-inositol 3-phosphate glycosyltransferase</fullName>
    </recommendedName>
</protein>
<keyword evidence="7" id="KW-1185">Reference proteome</keyword>
<evidence type="ECO:0000259" key="5">
    <source>
        <dbReference type="Pfam" id="PF13439"/>
    </source>
</evidence>
<evidence type="ECO:0000313" key="6">
    <source>
        <dbReference type="EMBL" id="MBM7477609.1"/>
    </source>
</evidence>
<comment type="caution">
    <text evidence="6">The sequence shown here is derived from an EMBL/GenBank/DDBJ whole genome shotgun (WGS) entry which is preliminary data.</text>
</comment>
<evidence type="ECO:0000256" key="2">
    <source>
        <dbReference type="ARBA" id="ARBA00022676"/>
    </source>
</evidence>
<sequence length="406" mass="43076">MRVDLLTREYPPYVYGGAGVHVAELSRVLRERIDVRVRAFDGPRAEEGVTGYSVPGSLASANAVLGTFGVDLAMADDVAGADLVHSHTWYANLAGHLASLLHGIPHVLSAHSLEPLRPWKAEQLGGGYALSGWAEKTAYEAAAGIIAVSAGMRADILRCYPDVDPAKVHVVHNGIDLDGWRRPESEAQAAAADRVVRDLGIDPERPAVVFVGRITRQKGLPYLLRAAAELPSEVQLILCAGAPDTPEIATEVSDAVARLAEQRTGVVWIEQMLPREELVAVLAASTVFVCPSVYEPLGIVNLEAMAVGLPVVGSATGGIPEVIDDGVTGHLVPIEQVDDGTGTPVDPDRFVADLAAALVAVVSDPERAREMGRAARTRVEDHFAWDAIADRTLEVYRSVLGSGPVA</sequence>
<dbReference type="Proteomes" id="UP000698059">
    <property type="component" value="Unassembled WGS sequence"/>
</dbReference>
<proteinExistence type="predicted"/>
<dbReference type="EMBL" id="JAFBBO010000001">
    <property type="protein sequence ID" value="MBM7477609.1"/>
    <property type="molecule type" value="Genomic_DNA"/>
</dbReference>
<gene>
    <name evidence="6" type="ORF">JOD49_000529</name>
</gene>
<dbReference type="InterPro" id="IPR011875">
    <property type="entry name" value="M1P_synthase"/>
</dbReference>
<name>A0ABS2LB09_9CELL</name>
<evidence type="ECO:0000256" key="1">
    <source>
        <dbReference type="ARBA" id="ARBA00021292"/>
    </source>
</evidence>
<dbReference type="InterPro" id="IPR028098">
    <property type="entry name" value="Glyco_trans_4-like_N"/>
</dbReference>
<dbReference type="Pfam" id="PF00534">
    <property type="entry name" value="Glycos_transf_1"/>
    <property type="match status" value="1"/>
</dbReference>
<accession>A0ABS2LB09</accession>
<evidence type="ECO:0000259" key="4">
    <source>
        <dbReference type="Pfam" id="PF00534"/>
    </source>
</evidence>
<dbReference type="InterPro" id="IPR050194">
    <property type="entry name" value="Glycosyltransferase_grp1"/>
</dbReference>
<dbReference type="CDD" id="cd03801">
    <property type="entry name" value="GT4_PimA-like"/>
    <property type="match status" value="1"/>
</dbReference>
<dbReference type="GO" id="GO:0009011">
    <property type="term" value="F:alpha-1,4-glucan glucosyltransferase (ADP-glucose donor) activity"/>
    <property type="evidence" value="ECO:0007669"/>
    <property type="project" value="UniProtKB-EC"/>
</dbReference>
<dbReference type="PANTHER" id="PTHR45947:SF3">
    <property type="entry name" value="SULFOQUINOVOSYL TRANSFERASE SQD2"/>
    <property type="match status" value="1"/>
</dbReference>
<evidence type="ECO:0000313" key="7">
    <source>
        <dbReference type="Proteomes" id="UP000698059"/>
    </source>
</evidence>
<dbReference type="InterPro" id="IPR001296">
    <property type="entry name" value="Glyco_trans_1"/>
</dbReference>
<dbReference type="RefSeq" id="WP_205305865.1">
    <property type="nucleotide sequence ID" value="NZ_BAAAVF010000010.1"/>
</dbReference>
<organism evidence="6 7">
    <name type="scientific">Oerskovia jenensis</name>
    <dbReference type="NCBI Taxonomy" id="162169"/>
    <lineage>
        <taxon>Bacteria</taxon>
        <taxon>Bacillati</taxon>
        <taxon>Actinomycetota</taxon>
        <taxon>Actinomycetes</taxon>
        <taxon>Micrococcales</taxon>
        <taxon>Cellulomonadaceae</taxon>
        <taxon>Oerskovia</taxon>
    </lineage>
</organism>
<dbReference type="Pfam" id="PF13439">
    <property type="entry name" value="Glyco_transf_4"/>
    <property type="match status" value="1"/>
</dbReference>
<feature type="domain" description="Glycosyltransferase subfamily 4-like N-terminal" evidence="5">
    <location>
        <begin position="15"/>
        <end position="178"/>
    </location>
</feature>
<keyword evidence="3 6" id="KW-0808">Transferase</keyword>
<evidence type="ECO:0000256" key="3">
    <source>
        <dbReference type="ARBA" id="ARBA00022679"/>
    </source>
</evidence>
<keyword evidence="2 6" id="KW-0328">Glycosyltransferase</keyword>
<dbReference type="PANTHER" id="PTHR45947">
    <property type="entry name" value="SULFOQUINOVOSYL TRANSFERASE SQD2"/>
    <property type="match status" value="1"/>
</dbReference>
<dbReference type="Gene3D" id="3.40.50.2000">
    <property type="entry name" value="Glycogen Phosphorylase B"/>
    <property type="match status" value="2"/>
</dbReference>